<dbReference type="AlphaFoldDB" id="A0A1U9LBJ6"/>
<evidence type="ECO:0000313" key="2">
    <source>
        <dbReference type="Proteomes" id="UP000189055"/>
    </source>
</evidence>
<dbReference type="KEGG" id="aper:A0U91_00275"/>
<accession>A0A1U9LBJ6</accession>
<proteinExistence type="predicted"/>
<name>A0A1U9LBJ6_9PROT</name>
<reference evidence="1 2" key="1">
    <citation type="submission" date="2016-03" db="EMBL/GenBank/DDBJ databases">
        <title>Acetic acid bacteria sequencing.</title>
        <authorList>
            <person name="Brandt J."/>
            <person name="Jakob F."/>
            <person name="Vogel R.F."/>
        </authorList>
    </citation>
    <scope>NUCLEOTIDE SEQUENCE [LARGE SCALE GENOMIC DNA]</scope>
    <source>
        <strain evidence="1 2">TMW2.1084</strain>
    </source>
</reference>
<dbReference type="Proteomes" id="UP000189055">
    <property type="component" value="Chromosome"/>
</dbReference>
<organism evidence="1 2">
    <name type="scientific">Acetobacter persici</name>
    <dbReference type="NCBI Taxonomy" id="1076596"/>
    <lineage>
        <taxon>Bacteria</taxon>
        <taxon>Pseudomonadati</taxon>
        <taxon>Pseudomonadota</taxon>
        <taxon>Alphaproteobacteria</taxon>
        <taxon>Acetobacterales</taxon>
        <taxon>Acetobacteraceae</taxon>
        <taxon>Acetobacter</taxon>
    </lineage>
</organism>
<dbReference type="STRING" id="1076596.A0U91_00275"/>
<protein>
    <submittedName>
        <fullName evidence="1">Uncharacterized protein</fullName>
    </submittedName>
</protein>
<sequence length="78" mass="8164">MLSIDNYTTGVTASNTGNFAQVYTPTQTINLGDSGDSAAASTYDLATFLVWSDILSADDQAAAVSWLRQYAASYGVSA</sequence>
<evidence type="ECO:0000313" key="1">
    <source>
        <dbReference type="EMBL" id="AQT03737.1"/>
    </source>
</evidence>
<gene>
    <name evidence="1" type="ORF">A0U91_00275</name>
</gene>
<dbReference type="EMBL" id="CP014687">
    <property type="protein sequence ID" value="AQT03737.1"/>
    <property type="molecule type" value="Genomic_DNA"/>
</dbReference>